<keyword evidence="1" id="KW-0732">Signal</keyword>
<reference evidence="3 4" key="1">
    <citation type="journal article" date="2017" name="Chemistry">
        <title>Isolation, Biosynthesis and Chemical Modifications of Rubterolones A-F: Rare Tropolone Alkaloids from Actinomadura sp. 5-2.</title>
        <authorList>
            <person name="Guo H."/>
            <person name="Benndorf R."/>
            <person name="Leichnitz D."/>
            <person name="Klassen J.L."/>
            <person name="Vollmers J."/>
            <person name="Gorls H."/>
            <person name="Steinacker M."/>
            <person name="Weigel C."/>
            <person name="Dahse H.M."/>
            <person name="Kaster A.K."/>
            <person name="de Beer Z.W."/>
            <person name="Poulsen M."/>
            <person name="Beemelmanns C."/>
        </authorList>
    </citation>
    <scope>NUCLEOTIDE SEQUENCE [LARGE SCALE GENOMIC DNA]</scope>
    <source>
        <strain evidence="3 4">5-2</strain>
    </source>
</reference>
<sequence precursor="true">MSTRRHVLRSAAALAPLLAVACAAGPGSPTDPALTRAQAERVMARYAAIAGHAVATLDGAGLSVVETGAQLTMDHAAIRLARTTRRIAPPPASGGARYYIPRMNDHPRWFAVDADGGAGRRHALLFVQDRPDGPWLLAADPAPGADVLGRVALDAHGYATAVRPAATGYGVAPARMGALHADLLTRGAGAPGATGLAAGPSTTRAYADLRTGEAALRRRGVRRTTSFTPEGPAFGLRTSDGGALVWYAMRQREAYRTAKPGRLDVPADLVGLTGRRRFRARMISVALIQYLAVLPQTGPATVAGESRRAVAAAGM</sequence>
<feature type="signal peptide" evidence="1">
    <location>
        <begin position="1"/>
        <end position="23"/>
    </location>
</feature>
<dbReference type="RefSeq" id="WP_103561936.1">
    <property type="nucleotide sequence ID" value="NZ_MTBP01000001.1"/>
</dbReference>
<dbReference type="Proteomes" id="UP000242367">
    <property type="component" value="Unassembled WGS sequence"/>
</dbReference>
<feature type="domain" description="DUF8094" evidence="2">
    <location>
        <begin position="31"/>
        <end position="314"/>
    </location>
</feature>
<evidence type="ECO:0000259" key="2">
    <source>
        <dbReference type="Pfam" id="PF26366"/>
    </source>
</evidence>
<evidence type="ECO:0000256" key="1">
    <source>
        <dbReference type="SAM" id="SignalP"/>
    </source>
</evidence>
<dbReference type="InterPro" id="IPR058407">
    <property type="entry name" value="DUF8094"/>
</dbReference>
<dbReference type="EMBL" id="MTBP01000001">
    <property type="protein sequence ID" value="POM27067.1"/>
    <property type="molecule type" value="Genomic_DNA"/>
</dbReference>
<dbReference type="PROSITE" id="PS51318">
    <property type="entry name" value="TAT"/>
    <property type="match status" value="1"/>
</dbReference>
<comment type="caution">
    <text evidence="3">The sequence shown here is derived from an EMBL/GenBank/DDBJ whole genome shotgun (WGS) entry which is preliminary data.</text>
</comment>
<dbReference type="InterPro" id="IPR006311">
    <property type="entry name" value="TAT_signal"/>
</dbReference>
<name>A0A2P4UPT5_9ACTN</name>
<gene>
    <name evidence="3" type="ORF">BTM25_14750</name>
</gene>
<protein>
    <recommendedName>
        <fullName evidence="2">DUF8094 domain-containing protein</fullName>
    </recommendedName>
</protein>
<dbReference type="PROSITE" id="PS51257">
    <property type="entry name" value="PROKAR_LIPOPROTEIN"/>
    <property type="match status" value="1"/>
</dbReference>
<feature type="chain" id="PRO_5015168295" description="DUF8094 domain-containing protein" evidence="1">
    <location>
        <begin position="24"/>
        <end position="315"/>
    </location>
</feature>
<dbReference type="AlphaFoldDB" id="A0A2P4UPT5"/>
<organism evidence="3 4">
    <name type="scientific">Actinomadura rubteroloni</name>
    <dbReference type="NCBI Taxonomy" id="1926885"/>
    <lineage>
        <taxon>Bacteria</taxon>
        <taxon>Bacillati</taxon>
        <taxon>Actinomycetota</taxon>
        <taxon>Actinomycetes</taxon>
        <taxon>Streptosporangiales</taxon>
        <taxon>Thermomonosporaceae</taxon>
        <taxon>Actinomadura</taxon>
    </lineage>
</organism>
<proteinExistence type="predicted"/>
<keyword evidence="4" id="KW-1185">Reference proteome</keyword>
<dbReference type="Pfam" id="PF26366">
    <property type="entry name" value="DUF8094"/>
    <property type="match status" value="1"/>
</dbReference>
<accession>A0A2P4UPT5</accession>
<evidence type="ECO:0000313" key="3">
    <source>
        <dbReference type="EMBL" id="POM27067.1"/>
    </source>
</evidence>
<evidence type="ECO:0000313" key="4">
    <source>
        <dbReference type="Proteomes" id="UP000242367"/>
    </source>
</evidence>